<comment type="caution">
    <text evidence="1">The sequence shown here is derived from an EMBL/GenBank/DDBJ whole genome shotgun (WGS) entry which is preliminary data.</text>
</comment>
<dbReference type="EMBL" id="JOJR01022907">
    <property type="protein sequence ID" value="RCN24152.1"/>
    <property type="molecule type" value="Genomic_DNA"/>
</dbReference>
<evidence type="ECO:0000313" key="1">
    <source>
        <dbReference type="EMBL" id="RCN24152.1"/>
    </source>
</evidence>
<proteinExistence type="predicted"/>
<evidence type="ECO:0000313" key="2">
    <source>
        <dbReference type="Proteomes" id="UP000252519"/>
    </source>
</evidence>
<dbReference type="Proteomes" id="UP000252519">
    <property type="component" value="Unassembled WGS sequence"/>
</dbReference>
<dbReference type="OrthoDB" id="5873798at2759"/>
<gene>
    <name evidence="1" type="ORF">ANCCAN_30158</name>
</gene>
<accession>A0A368EWM3</accession>
<dbReference type="STRING" id="29170.A0A368EWM3"/>
<organism evidence="1 2">
    <name type="scientific">Ancylostoma caninum</name>
    <name type="common">Dog hookworm</name>
    <dbReference type="NCBI Taxonomy" id="29170"/>
    <lineage>
        <taxon>Eukaryota</taxon>
        <taxon>Metazoa</taxon>
        <taxon>Ecdysozoa</taxon>
        <taxon>Nematoda</taxon>
        <taxon>Chromadorea</taxon>
        <taxon>Rhabditida</taxon>
        <taxon>Rhabditina</taxon>
        <taxon>Rhabditomorpha</taxon>
        <taxon>Strongyloidea</taxon>
        <taxon>Ancylostomatidae</taxon>
        <taxon>Ancylostomatinae</taxon>
        <taxon>Ancylostoma</taxon>
    </lineage>
</organism>
<feature type="non-terminal residue" evidence="1">
    <location>
        <position position="96"/>
    </location>
</feature>
<sequence>MVIKESQTIGLNARKAMTLNQEELTRTSLTEVLEGLGVEKPVRNCAAGRNACIRKAVAPNDQLGVATRKHLVGVVDYGMAWILKCHQNIAQWEEAS</sequence>
<name>A0A368EWM3_ANCCA</name>
<keyword evidence="2" id="KW-1185">Reference proteome</keyword>
<reference evidence="1 2" key="1">
    <citation type="submission" date="2014-10" db="EMBL/GenBank/DDBJ databases">
        <title>Draft genome of the hookworm Ancylostoma caninum.</title>
        <authorList>
            <person name="Mitreva M."/>
        </authorList>
    </citation>
    <scope>NUCLEOTIDE SEQUENCE [LARGE SCALE GENOMIC DNA]</scope>
    <source>
        <strain evidence="1 2">Baltimore</strain>
    </source>
</reference>
<protein>
    <submittedName>
        <fullName evidence="1">Uncharacterized protein</fullName>
    </submittedName>
</protein>
<dbReference type="AlphaFoldDB" id="A0A368EWM3"/>